<evidence type="ECO:0000313" key="4">
    <source>
        <dbReference type="Proteomes" id="UP001526143"/>
    </source>
</evidence>
<evidence type="ECO:0000259" key="2">
    <source>
        <dbReference type="PROSITE" id="PS50006"/>
    </source>
</evidence>
<dbReference type="RefSeq" id="WP_263745760.1">
    <property type="nucleotide sequence ID" value="NZ_JAOWRF010000175.1"/>
</dbReference>
<comment type="caution">
    <text evidence="3">The sequence shown here is derived from an EMBL/GenBank/DDBJ whole genome shotgun (WGS) entry which is preliminary data.</text>
</comment>
<protein>
    <submittedName>
        <fullName evidence="3">FHA domain-containing protein</fullName>
    </submittedName>
</protein>
<dbReference type="CDD" id="cd00060">
    <property type="entry name" value="FHA"/>
    <property type="match status" value="1"/>
</dbReference>
<dbReference type="Gene3D" id="2.60.200.20">
    <property type="match status" value="1"/>
</dbReference>
<dbReference type="SUPFAM" id="SSF49879">
    <property type="entry name" value="SMAD/FHA domain"/>
    <property type="match status" value="1"/>
</dbReference>
<dbReference type="InterPro" id="IPR000253">
    <property type="entry name" value="FHA_dom"/>
</dbReference>
<gene>
    <name evidence="3" type="ORF">OGM63_11855</name>
</gene>
<name>A0ABT3AYI6_9CYAN</name>
<dbReference type="Pfam" id="PF00498">
    <property type="entry name" value="FHA"/>
    <property type="match status" value="1"/>
</dbReference>
<dbReference type="Proteomes" id="UP001526143">
    <property type="component" value="Unassembled WGS sequence"/>
</dbReference>
<feature type="domain" description="FHA" evidence="2">
    <location>
        <begin position="173"/>
        <end position="229"/>
    </location>
</feature>
<evidence type="ECO:0000256" key="1">
    <source>
        <dbReference type="SAM" id="MobiDB-lite"/>
    </source>
</evidence>
<reference evidence="3 4" key="1">
    <citation type="submission" date="2022-10" db="EMBL/GenBank/DDBJ databases">
        <title>Identification of biosynthetic pathway for the production of the potent trypsin inhibitor radiosumin.</title>
        <authorList>
            <person name="Fewer D.P."/>
            <person name="Delbaje E."/>
            <person name="Ouyang X."/>
            <person name="Agostino P.D."/>
            <person name="Wahlsten M."/>
            <person name="Jokela J."/>
            <person name="Permi P."/>
            <person name="Haapaniemi E."/>
            <person name="Koistinen H."/>
        </authorList>
    </citation>
    <scope>NUCLEOTIDE SEQUENCE [LARGE SCALE GENOMIC DNA]</scope>
    <source>
        <strain evidence="3 4">NIES-515</strain>
    </source>
</reference>
<dbReference type="InterPro" id="IPR008984">
    <property type="entry name" value="SMAD_FHA_dom_sf"/>
</dbReference>
<sequence length="260" mass="27945">MTNDISTYKCLKGHESTECDYCSECGVKILGAGEAMSDDKPLRVYAPKIPQNITLETCPACSVQREPNSGDFCEICGYNFVTLAHGEVPIVEGTGGQGDRGGLRDQGGQGGQRKISPLSSPSPLSSSPPITWELAIAIDPSLRHPESPEPPTNQQAIPSVSFANAFRLNKANNLIGRNSQARGIEPEIALDFDNAVSHRHALLNLQSDGSLTLRDINSSNGTKLNGVELKPMVDTLLQDGDEFTLGHWTRIVVKAVPEPL</sequence>
<organism evidence="3 4">
    <name type="scientific">Plectonema radiosum NIES-515</name>
    <dbReference type="NCBI Taxonomy" id="2986073"/>
    <lineage>
        <taxon>Bacteria</taxon>
        <taxon>Bacillati</taxon>
        <taxon>Cyanobacteriota</taxon>
        <taxon>Cyanophyceae</taxon>
        <taxon>Oscillatoriophycideae</taxon>
        <taxon>Oscillatoriales</taxon>
        <taxon>Microcoleaceae</taxon>
        <taxon>Plectonema</taxon>
    </lineage>
</organism>
<evidence type="ECO:0000313" key="3">
    <source>
        <dbReference type="EMBL" id="MCV3214196.1"/>
    </source>
</evidence>
<keyword evidence="4" id="KW-1185">Reference proteome</keyword>
<dbReference type="EMBL" id="JAOWRF010000175">
    <property type="protein sequence ID" value="MCV3214196.1"/>
    <property type="molecule type" value="Genomic_DNA"/>
</dbReference>
<proteinExistence type="predicted"/>
<dbReference type="PROSITE" id="PS50006">
    <property type="entry name" value="FHA_DOMAIN"/>
    <property type="match status" value="1"/>
</dbReference>
<accession>A0ABT3AYI6</accession>
<feature type="compositionally biased region" description="Gly residues" evidence="1">
    <location>
        <begin position="93"/>
        <end position="111"/>
    </location>
</feature>
<dbReference type="SMART" id="SM00240">
    <property type="entry name" value="FHA"/>
    <property type="match status" value="1"/>
</dbReference>
<feature type="compositionally biased region" description="Low complexity" evidence="1">
    <location>
        <begin position="112"/>
        <end position="129"/>
    </location>
</feature>
<feature type="region of interest" description="Disordered" evidence="1">
    <location>
        <begin position="91"/>
        <end position="129"/>
    </location>
</feature>